<dbReference type="RefSeq" id="WP_042211300.1">
    <property type="nucleotide sequence ID" value="NZ_CP009285.1"/>
</dbReference>
<dbReference type="Pfam" id="PF00005">
    <property type="entry name" value="ABC_tran"/>
    <property type="match status" value="1"/>
</dbReference>
<evidence type="ECO:0000313" key="11">
    <source>
        <dbReference type="Proteomes" id="UP000029518"/>
    </source>
</evidence>
<gene>
    <name evidence="10" type="ORF">PBOR_08930</name>
</gene>
<organism evidence="10 11">
    <name type="scientific">Paenibacillus borealis</name>
    <dbReference type="NCBI Taxonomy" id="160799"/>
    <lineage>
        <taxon>Bacteria</taxon>
        <taxon>Bacillati</taxon>
        <taxon>Bacillota</taxon>
        <taxon>Bacilli</taxon>
        <taxon>Bacillales</taxon>
        <taxon>Paenibacillaceae</taxon>
        <taxon>Paenibacillus</taxon>
    </lineage>
</organism>
<evidence type="ECO:0000313" key="10">
    <source>
        <dbReference type="EMBL" id="AIQ57039.1"/>
    </source>
</evidence>
<dbReference type="Gene3D" id="3.40.50.300">
    <property type="entry name" value="P-loop containing nucleotide triphosphate hydrolases"/>
    <property type="match status" value="1"/>
</dbReference>
<evidence type="ECO:0000256" key="3">
    <source>
        <dbReference type="ARBA" id="ARBA00022741"/>
    </source>
</evidence>
<feature type="domain" description="ABC transporter" evidence="9">
    <location>
        <begin position="6"/>
        <end position="241"/>
    </location>
</feature>
<evidence type="ECO:0000256" key="5">
    <source>
        <dbReference type="ARBA" id="ARBA00052482"/>
    </source>
</evidence>
<dbReference type="InterPro" id="IPR003593">
    <property type="entry name" value="AAA+_ATPase"/>
</dbReference>
<keyword evidence="11" id="KW-1185">Reference proteome</keyword>
<dbReference type="GO" id="GO:0005524">
    <property type="term" value="F:ATP binding"/>
    <property type="evidence" value="ECO:0007669"/>
    <property type="project" value="UniProtKB-KW"/>
</dbReference>
<sequence length="318" mass="34803">MNEEAIVFDAVTKTYPGAGKPSVYPTTLAVKQGEFVTILGTSGSGKTTLLKMVNRIIEPTSGTISVQGKNIRELPLTGLRSGIGYVIQQVGLFPHMTVEQNIATVPDILGWERKKTSARIDELLALVDLRSDFRKRYPRQLSGGQQQRVGIARAMAGDPDILLMDEPFGAIDAITREKLQDDLLVIQRRLGKTILFVTHDIQEAFKLGDRTIVMSEGSVQQFDIPRNIVSRPANDFVRRFVQADDLFQWLRLASAESVMVPLESPVPLNAPVVSRRDHLQAVLEALLESGEALAVVAGDGGEPLAGISLAQLRRRNGG</sequence>
<keyword evidence="2" id="KW-0813">Transport</keyword>
<dbReference type="InterPro" id="IPR027417">
    <property type="entry name" value="P-loop_NTPase"/>
</dbReference>
<dbReference type="EC" id="7.6.2.9" evidence="7"/>
<dbReference type="FunFam" id="3.40.50.300:FF:000425">
    <property type="entry name" value="Probable ABC transporter, ATP-binding subunit"/>
    <property type="match status" value="1"/>
</dbReference>
<keyword evidence="4 10" id="KW-0067">ATP-binding</keyword>
<evidence type="ECO:0000256" key="4">
    <source>
        <dbReference type="ARBA" id="ARBA00022840"/>
    </source>
</evidence>
<dbReference type="PROSITE" id="PS50893">
    <property type="entry name" value="ABC_TRANSPORTER_2"/>
    <property type="match status" value="1"/>
</dbReference>
<dbReference type="KEGG" id="pbd:PBOR_08930"/>
<proteinExistence type="inferred from homology"/>
<protein>
    <recommendedName>
        <fullName evidence="8">Carnitine transport ATP-binding protein OpuCA</fullName>
        <ecNumber evidence="7">7.6.2.9</ecNumber>
    </recommendedName>
</protein>
<dbReference type="Proteomes" id="UP000029518">
    <property type="component" value="Chromosome"/>
</dbReference>
<evidence type="ECO:0000256" key="2">
    <source>
        <dbReference type="ARBA" id="ARBA00022448"/>
    </source>
</evidence>
<name>A0A089MKG5_PAEBO</name>
<accession>A0A089MKG5</accession>
<dbReference type="EMBL" id="CP009285">
    <property type="protein sequence ID" value="AIQ57039.1"/>
    <property type="molecule type" value="Genomic_DNA"/>
</dbReference>
<evidence type="ECO:0000256" key="8">
    <source>
        <dbReference type="ARBA" id="ARBA00070305"/>
    </source>
</evidence>
<evidence type="ECO:0000259" key="9">
    <source>
        <dbReference type="PROSITE" id="PS50893"/>
    </source>
</evidence>
<dbReference type="InterPro" id="IPR017871">
    <property type="entry name" value="ABC_transporter-like_CS"/>
</dbReference>
<evidence type="ECO:0000256" key="1">
    <source>
        <dbReference type="ARBA" id="ARBA00005417"/>
    </source>
</evidence>
<dbReference type="PROSITE" id="PS00211">
    <property type="entry name" value="ABC_TRANSPORTER_1"/>
    <property type="match status" value="1"/>
</dbReference>
<keyword evidence="3" id="KW-0547">Nucleotide-binding</keyword>
<evidence type="ECO:0000256" key="6">
    <source>
        <dbReference type="ARBA" id="ARBA00063934"/>
    </source>
</evidence>
<dbReference type="AlphaFoldDB" id="A0A089MKG5"/>
<dbReference type="InterPro" id="IPR003439">
    <property type="entry name" value="ABC_transporter-like_ATP-bd"/>
</dbReference>
<comment type="catalytic activity">
    <reaction evidence="5">
        <text>a quaternary ammonium(out) + ATP + H2O = a quaternary ammonium(in) + ADP + phosphate + H(+)</text>
        <dbReference type="Rhea" id="RHEA:11036"/>
        <dbReference type="ChEBI" id="CHEBI:15377"/>
        <dbReference type="ChEBI" id="CHEBI:15378"/>
        <dbReference type="ChEBI" id="CHEBI:30616"/>
        <dbReference type="ChEBI" id="CHEBI:35267"/>
        <dbReference type="ChEBI" id="CHEBI:43474"/>
        <dbReference type="ChEBI" id="CHEBI:456216"/>
        <dbReference type="EC" id="7.6.2.9"/>
    </reaction>
</comment>
<dbReference type="GO" id="GO:0015418">
    <property type="term" value="F:ABC-type quaternary ammonium compound transporting activity"/>
    <property type="evidence" value="ECO:0007669"/>
    <property type="project" value="UniProtKB-EC"/>
</dbReference>
<reference evidence="10" key="1">
    <citation type="submission" date="2014-08" db="EMBL/GenBank/DDBJ databases">
        <title>Comparative genomics of the Paenibacillus odorifer group.</title>
        <authorList>
            <person name="den Bakker H.C."/>
            <person name="Tsai Y.-C.Y.-C."/>
            <person name="Martin N."/>
            <person name="Korlach J."/>
            <person name="Wiedmann M."/>
        </authorList>
    </citation>
    <scope>NUCLEOTIDE SEQUENCE [LARGE SCALE GENOMIC DNA]</scope>
    <source>
        <strain evidence="10">DSM 13188</strain>
    </source>
</reference>
<dbReference type="GO" id="GO:0016887">
    <property type="term" value="F:ATP hydrolysis activity"/>
    <property type="evidence" value="ECO:0007669"/>
    <property type="project" value="InterPro"/>
</dbReference>
<dbReference type="SUPFAM" id="SSF52540">
    <property type="entry name" value="P-loop containing nucleoside triphosphate hydrolases"/>
    <property type="match status" value="1"/>
</dbReference>
<comment type="similarity">
    <text evidence="1">Belongs to the ABC transporter superfamily.</text>
</comment>
<comment type="subunit">
    <text evidence="6">The complex is composed of two ATP-binding proteins (OpuCA), two transmembrane proteins (OpuCB and OpuCD) and a solute-binding protein (OpuCC).</text>
</comment>
<dbReference type="PANTHER" id="PTHR43117">
    <property type="entry name" value="OSMOPROTECTANT IMPORT ATP-BINDING PROTEIN OSMV"/>
    <property type="match status" value="1"/>
</dbReference>
<dbReference type="SMART" id="SM00382">
    <property type="entry name" value="AAA"/>
    <property type="match status" value="1"/>
</dbReference>
<dbReference type="PANTHER" id="PTHR43117:SF4">
    <property type="entry name" value="OSMOPROTECTANT IMPORT ATP-BINDING PROTEIN OSMV"/>
    <property type="match status" value="1"/>
</dbReference>
<evidence type="ECO:0000256" key="7">
    <source>
        <dbReference type="ARBA" id="ARBA00066388"/>
    </source>
</evidence>
<dbReference type="HOGENOM" id="CLU_000604_1_5_9"/>